<accession>A0A369BQ94</accession>
<dbReference type="GO" id="GO:0003700">
    <property type="term" value="F:DNA-binding transcription factor activity"/>
    <property type="evidence" value="ECO:0007669"/>
    <property type="project" value="TreeGrafter"/>
</dbReference>
<gene>
    <name evidence="7" type="ORF">DFP94_1011413</name>
</gene>
<dbReference type="GO" id="GO:0045892">
    <property type="term" value="P:negative regulation of DNA-templated transcription"/>
    <property type="evidence" value="ECO:0007669"/>
    <property type="project" value="UniProtKB-ARBA"/>
</dbReference>
<dbReference type="SUPFAM" id="SSF46689">
    <property type="entry name" value="Homeodomain-like"/>
    <property type="match status" value="2"/>
</dbReference>
<feature type="DNA-binding region" description="H-T-H motif" evidence="5">
    <location>
        <begin position="24"/>
        <end position="43"/>
    </location>
</feature>
<dbReference type="InterPro" id="IPR009057">
    <property type="entry name" value="Homeodomain-like_sf"/>
</dbReference>
<dbReference type="Gene3D" id="1.10.10.60">
    <property type="entry name" value="Homeodomain-like"/>
    <property type="match status" value="1"/>
</dbReference>
<feature type="domain" description="HTH tetR-type" evidence="6">
    <location>
        <begin position="65"/>
        <end position="125"/>
    </location>
</feature>
<dbReference type="Pfam" id="PF00440">
    <property type="entry name" value="TetR_N"/>
    <property type="match status" value="2"/>
</dbReference>
<dbReference type="Pfam" id="PF08361">
    <property type="entry name" value="TetR_C_2"/>
    <property type="match status" value="1"/>
</dbReference>
<protein>
    <submittedName>
        <fullName evidence="7">TetR family transcriptional regulator</fullName>
    </submittedName>
</protein>
<dbReference type="FunFam" id="1.10.10.60:FF:000141">
    <property type="entry name" value="TetR family transcriptional regulator"/>
    <property type="match status" value="1"/>
</dbReference>
<dbReference type="PROSITE" id="PS50977">
    <property type="entry name" value="HTH_TETR_2"/>
    <property type="match status" value="2"/>
</dbReference>
<evidence type="ECO:0000259" key="6">
    <source>
        <dbReference type="PROSITE" id="PS50977"/>
    </source>
</evidence>
<dbReference type="PANTHER" id="PTHR30055">
    <property type="entry name" value="HTH-TYPE TRANSCRIPTIONAL REGULATOR RUTR"/>
    <property type="match status" value="1"/>
</dbReference>
<comment type="caution">
    <text evidence="7">The sequence shown here is derived from an EMBL/GenBank/DDBJ whole genome shotgun (WGS) entry which is preliminary data.</text>
</comment>
<dbReference type="RefSeq" id="WP_114495644.1">
    <property type="nucleotide sequence ID" value="NZ_QPJW01000001.1"/>
</dbReference>
<dbReference type="PROSITE" id="PS01081">
    <property type="entry name" value="HTH_TETR_1"/>
    <property type="match status" value="1"/>
</dbReference>
<feature type="DNA-binding region" description="H-T-H motif" evidence="5">
    <location>
        <begin position="88"/>
        <end position="107"/>
    </location>
</feature>
<dbReference type="Gene3D" id="1.10.357.10">
    <property type="entry name" value="Tetracycline Repressor, domain 2"/>
    <property type="match status" value="1"/>
</dbReference>
<dbReference type="InterPro" id="IPR050109">
    <property type="entry name" value="HTH-type_TetR-like_transc_reg"/>
</dbReference>
<dbReference type="Proteomes" id="UP000253090">
    <property type="component" value="Unassembled WGS sequence"/>
</dbReference>
<dbReference type="InterPro" id="IPR036271">
    <property type="entry name" value="Tet_transcr_reg_TetR-rel_C_sf"/>
</dbReference>
<dbReference type="InterPro" id="IPR001647">
    <property type="entry name" value="HTH_TetR"/>
</dbReference>
<proteinExistence type="predicted"/>
<feature type="domain" description="HTH tetR-type" evidence="6">
    <location>
        <begin position="1"/>
        <end position="61"/>
    </location>
</feature>
<dbReference type="PANTHER" id="PTHR30055:SF226">
    <property type="entry name" value="HTH-TYPE TRANSCRIPTIONAL REGULATOR PKSA"/>
    <property type="match status" value="1"/>
</dbReference>
<evidence type="ECO:0000256" key="5">
    <source>
        <dbReference type="PROSITE-ProRule" id="PRU00335"/>
    </source>
</evidence>
<sequence>MSVRNQVLEAAQELAGTKPFDQITFAEVAHLAGVHWTAVRRHFGDKQGMRNWLMEKQCENQESLNDTRTRILEAAAKTFAEQGYTTTSLDKVAAEAGLTKGAVYWHFSSKQDLFLAIMERNLSQQMHQLPVQIENLLEVANPEAALTVWLQSQFDCLESGDGGSLLFFEFVTSSREQEIREKLQAMYGKSLETLGTFLLQMQQKGYIADNLDPQSLGIMVDALLKGVVIEWMIDPVRCQPQQLLHTMAKVIWQGIAPK</sequence>
<evidence type="ECO:0000256" key="3">
    <source>
        <dbReference type="ARBA" id="ARBA00023125"/>
    </source>
</evidence>
<keyword evidence="4" id="KW-0804">Transcription</keyword>
<reference evidence="7 8" key="1">
    <citation type="submission" date="2018-07" db="EMBL/GenBank/DDBJ databases">
        <title>Genomic Encyclopedia of Type Strains, Phase III (KMG-III): the genomes of soil and plant-associated and newly described type strains.</title>
        <authorList>
            <person name="Whitman W."/>
        </authorList>
    </citation>
    <scope>NUCLEOTIDE SEQUENCE [LARGE SCALE GENOMIC DNA]</scope>
    <source>
        <strain evidence="7 8">CECT 8333</strain>
    </source>
</reference>
<name>A0A369BQ94_9BACL</name>
<organism evidence="7 8">
    <name type="scientific">Fontibacillus phaseoli</name>
    <dbReference type="NCBI Taxonomy" id="1416533"/>
    <lineage>
        <taxon>Bacteria</taxon>
        <taxon>Bacillati</taxon>
        <taxon>Bacillota</taxon>
        <taxon>Bacilli</taxon>
        <taxon>Bacillales</taxon>
        <taxon>Paenibacillaceae</taxon>
        <taxon>Fontibacillus</taxon>
    </lineage>
</organism>
<keyword evidence="8" id="KW-1185">Reference proteome</keyword>
<keyword evidence="2" id="KW-0805">Transcription regulation</keyword>
<evidence type="ECO:0000313" key="8">
    <source>
        <dbReference type="Proteomes" id="UP000253090"/>
    </source>
</evidence>
<dbReference type="OrthoDB" id="9814200at2"/>
<keyword evidence="3 5" id="KW-0238">DNA-binding</keyword>
<dbReference type="PRINTS" id="PR00455">
    <property type="entry name" value="HTHTETR"/>
</dbReference>
<evidence type="ECO:0000256" key="2">
    <source>
        <dbReference type="ARBA" id="ARBA00023015"/>
    </source>
</evidence>
<keyword evidence="1" id="KW-0678">Repressor</keyword>
<evidence type="ECO:0000256" key="4">
    <source>
        <dbReference type="ARBA" id="ARBA00023163"/>
    </source>
</evidence>
<evidence type="ECO:0000313" key="7">
    <source>
        <dbReference type="EMBL" id="RCX23809.1"/>
    </source>
</evidence>
<dbReference type="InterPro" id="IPR013572">
    <property type="entry name" value="Tscrpt_reg_MAATS_C"/>
</dbReference>
<evidence type="ECO:0000256" key="1">
    <source>
        <dbReference type="ARBA" id="ARBA00022491"/>
    </source>
</evidence>
<dbReference type="GO" id="GO:0000976">
    <property type="term" value="F:transcription cis-regulatory region binding"/>
    <property type="evidence" value="ECO:0007669"/>
    <property type="project" value="TreeGrafter"/>
</dbReference>
<dbReference type="AlphaFoldDB" id="A0A369BQ94"/>
<dbReference type="InterPro" id="IPR023772">
    <property type="entry name" value="DNA-bd_HTH_TetR-type_CS"/>
</dbReference>
<dbReference type="SUPFAM" id="SSF48498">
    <property type="entry name" value="Tetracyclin repressor-like, C-terminal domain"/>
    <property type="match status" value="1"/>
</dbReference>
<dbReference type="EMBL" id="QPJW01000001">
    <property type="protein sequence ID" value="RCX23809.1"/>
    <property type="molecule type" value="Genomic_DNA"/>
</dbReference>